<dbReference type="Gene3D" id="2.160.20.10">
    <property type="entry name" value="Single-stranded right-handed beta-helix, Pectin lyase-like"/>
    <property type="match status" value="1"/>
</dbReference>
<dbReference type="PROSITE" id="PS50011">
    <property type="entry name" value="PROTEIN_KINASE_DOM"/>
    <property type="match status" value="1"/>
</dbReference>
<dbReference type="PANTHER" id="PTHR24057:SF79">
    <property type="entry name" value="NON-SPECIFIC SERINE_THREONINE PROTEIN KINASE"/>
    <property type="match status" value="1"/>
</dbReference>
<dbReference type="PANTHER" id="PTHR24057">
    <property type="entry name" value="GLYCOGEN SYNTHASE KINASE-3 ALPHA"/>
    <property type="match status" value="1"/>
</dbReference>
<dbReference type="FunFam" id="2.160.20.10:FF:000012">
    <property type="entry name" value="Polygalacturonase At1g48100 family"/>
    <property type="match status" value="1"/>
</dbReference>
<keyword evidence="4" id="KW-0723">Serine/threonine-protein kinase</keyword>
<dbReference type="InterPro" id="IPR017441">
    <property type="entry name" value="Protein_kinase_ATP_BS"/>
</dbReference>
<dbReference type="InterPro" id="IPR050591">
    <property type="entry name" value="GSK-3"/>
</dbReference>
<keyword evidence="8 15" id="KW-0378">Hydrolase</keyword>
<dbReference type="InterPro" id="IPR000719">
    <property type="entry name" value="Prot_kinase_dom"/>
</dbReference>
<keyword evidence="10 15" id="KW-0326">Glycosidase</keyword>
<evidence type="ECO:0000256" key="5">
    <source>
        <dbReference type="ARBA" id="ARBA00022679"/>
    </source>
</evidence>
<evidence type="ECO:0000256" key="2">
    <source>
        <dbReference type="ARBA" id="ARBA00008834"/>
    </source>
</evidence>
<dbReference type="SUPFAM" id="SSF51126">
    <property type="entry name" value="Pectin lyase-like"/>
    <property type="match status" value="1"/>
</dbReference>
<evidence type="ECO:0000256" key="9">
    <source>
        <dbReference type="ARBA" id="ARBA00022840"/>
    </source>
</evidence>
<dbReference type="GO" id="GO:0030154">
    <property type="term" value="P:cell differentiation"/>
    <property type="evidence" value="ECO:0007669"/>
    <property type="project" value="TreeGrafter"/>
</dbReference>
<dbReference type="GO" id="GO:0005634">
    <property type="term" value="C:nucleus"/>
    <property type="evidence" value="ECO:0007669"/>
    <property type="project" value="TreeGrafter"/>
</dbReference>
<dbReference type="SUPFAM" id="SSF56112">
    <property type="entry name" value="Protein kinase-like (PK-like)"/>
    <property type="match status" value="1"/>
</dbReference>
<dbReference type="Pfam" id="PF00069">
    <property type="entry name" value="Pkinase"/>
    <property type="match status" value="1"/>
</dbReference>
<evidence type="ECO:0000259" key="16">
    <source>
        <dbReference type="PROSITE" id="PS50011"/>
    </source>
</evidence>
<proteinExistence type="inferred from homology"/>
<dbReference type="OrthoDB" id="1902573at2759"/>
<dbReference type="InterPro" id="IPR012334">
    <property type="entry name" value="Pectin_lyas_fold"/>
</dbReference>
<dbReference type="GO" id="GO:1900458">
    <property type="term" value="P:negative regulation of brassinosteroid mediated signaling pathway"/>
    <property type="evidence" value="ECO:0007669"/>
    <property type="project" value="UniProtKB-ARBA"/>
</dbReference>
<evidence type="ECO:0000256" key="6">
    <source>
        <dbReference type="ARBA" id="ARBA00022741"/>
    </source>
</evidence>
<keyword evidence="7" id="KW-0418">Kinase</keyword>
<keyword evidence="9 14" id="KW-0067">ATP-binding</keyword>
<feature type="domain" description="Protein kinase" evidence="16">
    <location>
        <begin position="85"/>
        <end position="350"/>
    </location>
</feature>
<dbReference type="GO" id="GO:0004674">
    <property type="term" value="F:protein serine/threonine kinase activity"/>
    <property type="evidence" value="ECO:0007669"/>
    <property type="project" value="UniProtKB-KW"/>
</dbReference>
<evidence type="ECO:0000313" key="18">
    <source>
        <dbReference type="Proteomes" id="UP001055439"/>
    </source>
</evidence>
<organism evidence="17 18">
    <name type="scientific">Musa troglodytarum</name>
    <name type="common">fe'i banana</name>
    <dbReference type="NCBI Taxonomy" id="320322"/>
    <lineage>
        <taxon>Eukaryota</taxon>
        <taxon>Viridiplantae</taxon>
        <taxon>Streptophyta</taxon>
        <taxon>Embryophyta</taxon>
        <taxon>Tracheophyta</taxon>
        <taxon>Spermatophyta</taxon>
        <taxon>Magnoliopsida</taxon>
        <taxon>Liliopsida</taxon>
        <taxon>Zingiberales</taxon>
        <taxon>Musaceae</taxon>
        <taxon>Musa</taxon>
    </lineage>
</organism>
<dbReference type="Gene3D" id="3.30.200.20">
    <property type="entry name" value="Phosphorylase Kinase, domain 1"/>
    <property type="match status" value="1"/>
</dbReference>
<evidence type="ECO:0000313" key="17">
    <source>
        <dbReference type="EMBL" id="URD82090.1"/>
    </source>
</evidence>
<evidence type="ECO:0000256" key="4">
    <source>
        <dbReference type="ARBA" id="ARBA00022527"/>
    </source>
</evidence>
<evidence type="ECO:0000256" key="8">
    <source>
        <dbReference type="ARBA" id="ARBA00022801"/>
    </source>
</evidence>
<dbReference type="InterPro" id="IPR006626">
    <property type="entry name" value="PbH1"/>
</dbReference>
<evidence type="ECO:0000256" key="12">
    <source>
        <dbReference type="ARBA" id="ARBA00048679"/>
    </source>
</evidence>
<evidence type="ECO:0000256" key="15">
    <source>
        <dbReference type="RuleBase" id="RU361169"/>
    </source>
</evidence>
<comment type="similarity">
    <text evidence="1">Belongs to the protein kinase superfamily. CMGC Ser/Thr protein kinase family. GSK-3 subfamily.</text>
</comment>
<dbReference type="SMART" id="SM00220">
    <property type="entry name" value="S_TKc"/>
    <property type="match status" value="1"/>
</dbReference>
<dbReference type="Gene3D" id="1.10.510.10">
    <property type="entry name" value="Transferase(Phosphotransferase) domain 1"/>
    <property type="match status" value="1"/>
</dbReference>
<protein>
    <recommendedName>
        <fullName evidence="3">non-specific serine/threonine protein kinase</fullName>
        <ecNumber evidence="3">2.7.11.1</ecNumber>
    </recommendedName>
</protein>
<dbReference type="GO" id="GO:0007165">
    <property type="term" value="P:signal transduction"/>
    <property type="evidence" value="ECO:0007669"/>
    <property type="project" value="TreeGrafter"/>
</dbReference>
<dbReference type="SMART" id="SM00710">
    <property type="entry name" value="PbH1"/>
    <property type="match status" value="5"/>
</dbReference>
<evidence type="ECO:0000256" key="7">
    <source>
        <dbReference type="ARBA" id="ARBA00022777"/>
    </source>
</evidence>
<dbReference type="InterPro" id="IPR008271">
    <property type="entry name" value="Ser/Thr_kinase_AS"/>
</dbReference>
<dbReference type="FunFam" id="3.30.200.20:FF:000009">
    <property type="entry name" value="Glycogen synthase kinase-3 beta"/>
    <property type="match status" value="1"/>
</dbReference>
<evidence type="ECO:0000256" key="13">
    <source>
        <dbReference type="PROSITE-ProRule" id="PRU10052"/>
    </source>
</evidence>
<accession>A0A9E7EQJ5</accession>
<keyword evidence="6 14" id="KW-0547">Nucleotide-binding</keyword>
<feature type="active site" evidence="13">
    <location>
        <position position="633"/>
    </location>
</feature>
<gene>
    <name evidence="17" type="ORF">MUK42_02629</name>
</gene>
<comment type="similarity">
    <text evidence="2 15">Belongs to the glycosyl hydrolase 28 family.</text>
</comment>
<dbReference type="GO" id="GO:0005737">
    <property type="term" value="C:cytoplasm"/>
    <property type="evidence" value="ECO:0007669"/>
    <property type="project" value="TreeGrafter"/>
</dbReference>
<dbReference type="InterPro" id="IPR011009">
    <property type="entry name" value="Kinase-like_dom_sf"/>
</dbReference>
<keyword evidence="18" id="KW-1185">Reference proteome</keyword>
<dbReference type="PROSITE" id="PS00502">
    <property type="entry name" value="POLYGALACTURONASE"/>
    <property type="match status" value="1"/>
</dbReference>
<evidence type="ECO:0000256" key="3">
    <source>
        <dbReference type="ARBA" id="ARBA00012513"/>
    </source>
</evidence>
<evidence type="ECO:0000256" key="10">
    <source>
        <dbReference type="ARBA" id="ARBA00023295"/>
    </source>
</evidence>
<dbReference type="Pfam" id="PF00295">
    <property type="entry name" value="Glyco_hydro_28"/>
    <property type="match status" value="1"/>
</dbReference>
<evidence type="ECO:0000256" key="11">
    <source>
        <dbReference type="ARBA" id="ARBA00047899"/>
    </source>
</evidence>
<dbReference type="EC" id="2.7.11.1" evidence="3"/>
<dbReference type="GO" id="GO:0004650">
    <property type="term" value="F:polygalacturonase activity"/>
    <property type="evidence" value="ECO:0007669"/>
    <property type="project" value="InterPro"/>
</dbReference>
<keyword evidence="5" id="KW-0808">Transferase</keyword>
<dbReference type="InterPro" id="IPR011050">
    <property type="entry name" value="Pectin_lyase_fold/virulence"/>
</dbReference>
<dbReference type="PROSITE" id="PS00108">
    <property type="entry name" value="PROTEIN_KINASE_ST"/>
    <property type="match status" value="1"/>
</dbReference>
<dbReference type="GO" id="GO:0005524">
    <property type="term" value="F:ATP binding"/>
    <property type="evidence" value="ECO:0007669"/>
    <property type="project" value="UniProtKB-UniRule"/>
</dbReference>
<dbReference type="FunFam" id="1.10.510.10:FF:000082">
    <property type="entry name" value="Shaggy-related protein kinase kappa"/>
    <property type="match status" value="1"/>
</dbReference>
<dbReference type="InterPro" id="IPR039192">
    <property type="entry name" value="STKc_GSK3"/>
</dbReference>
<dbReference type="Proteomes" id="UP001055439">
    <property type="component" value="Chromosome 10"/>
</dbReference>
<comment type="catalytic activity">
    <reaction evidence="11">
        <text>L-threonyl-[protein] + ATP = O-phospho-L-threonyl-[protein] + ADP + H(+)</text>
        <dbReference type="Rhea" id="RHEA:46608"/>
        <dbReference type="Rhea" id="RHEA-COMP:11060"/>
        <dbReference type="Rhea" id="RHEA-COMP:11605"/>
        <dbReference type="ChEBI" id="CHEBI:15378"/>
        <dbReference type="ChEBI" id="CHEBI:30013"/>
        <dbReference type="ChEBI" id="CHEBI:30616"/>
        <dbReference type="ChEBI" id="CHEBI:61977"/>
        <dbReference type="ChEBI" id="CHEBI:456216"/>
        <dbReference type="EC" id="2.7.11.1"/>
    </reaction>
</comment>
<dbReference type="EMBL" id="CP097503">
    <property type="protein sequence ID" value="URD82090.1"/>
    <property type="molecule type" value="Genomic_DNA"/>
</dbReference>
<reference evidence="17" key="1">
    <citation type="submission" date="2022-05" db="EMBL/GenBank/DDBJ databases">
        <title>The Musa troglodytarum L. genome provides insights into the mechanism of non-climacteric behaviour and enrichment of carotenoids.</title>
        <authorList>
            <person name="Wang J."/>
        </authorList>
    </citation>
    <scope>NUCLEOTIDE SEQUENCE</scope>
    <source>
        <tissue evidence="17">Leaf</tissue>
    </source>
</reference>
<dbReference type="CDD" id="cd14137">
    <property type="entry name" value="STKc_GSK3"/>
    <property type="match status" value="1"/>
</dbReference>
<name>A0A9E7EQJ5_9LILI</name>
<comment type="catalytic activity">
    <reaction evidence="12">
        <text>L-seryl-[protein] + ATP = O-phospho-L-seryl-[protein] + ADP + H(+)</text>
        <dbReference type="Rhea" id="RHEA:17989"/>
        <dbReference type="Rhea" id="RHEA-COMP:9863"/>
        <dbReference type="Rhea" id="RHEA-COMP:11604"/>
        <dbReference type="ChEBI" id="CHEBI:15378"/>
        <dbReference type="ChEBI" id="CHEBI:29999"/>
        <dbReference type="ChEBI" id="CHEBI:30616"/>
        <dbReference type="ChEBI" id="CHEBI:83421"/>
        <dbReference type="ChEBI" id="CHEBI:456216"/>
        <dbReference type="EC" id="2.7.11.1"/>
    </reaction>
</comment>
<dbReference type="AlphaFoldDB" id="A0A9E7EQJ5"/>
<feature type="binding site" evidence="14">
    <location>
        <position position="115"/>
    </location>
    <ligand>
        <name>ATP</name>
        <dbReference type="ChEBI" id="CHEBI:30616"/>
    </ligand>
</feature>
<evidence type="ECO:0000256" key="14">
    <source>
        <dbReference type="PROSITE-ProRule" id="PRU10141"/>
    </source>
</evidence>
<sequence>MLLVAVDRAGEFGDEVSLVPPSRLKITSSTSVGVDRLPDEMSDMKIRDDKEAEATVIDGNGTETGHIIVTTVNGRNGQPKQTVSYMAERIVGHGSFGIVFQAKCLETGETVAIKKVLQDKRYKNRELQTMRLLDHPNVVCLKHCFFSTTEKDELYLNLVLEYVPETVHRVIKHYNKMNQRMPLIYVKLYMYQICRALAYIHGSIGVCHRDIKPQNLLVKGEPNISYICSRYYRAPELIFGATEYTTAIDIWSAGCVFAELLLGQPLFPGESGVDQLVEIIKVLGTPTREEIKCMNPNYTEFKFPQIKAHPWHKIFHKRMPPEAVDLVSRLLQYSPNLRCTALEALIHPFFDELRDSDTRLPNSHFLPPLFNFKPHELKGVPMEIVAKLIPEHARKQWANANSSNSAVLNVLSFGAVGDGVSDDTDAFKSAWDSACEEGPGVVLVPQGYAFKIRSTIFAGPCHGELTLQVDGTIMPPDGPDAWPQRTSRRQWLVFYRANGLTLQGGGLFDGKGAKWWDLPCKPHKGRNHTTLPGPCDSPVAFRFFMSSNLAVRGIRIHNSPQFHFRFDNCRNVTVDAISINSPALSPNTDGIHVENSVDVGIYNSVISSGDDCVSIGAGSTNIHVRNLTCGPSHGISIGSLGKQNTRACVTNVTVKDSVIKHSDNGVRIKTWQGGSGSVSWVSFENIRMDTVRNPIIINQYYCLTKVCKNQTSAVYVSDVSYAGIKGSYDTRSPPIHFGCSDAVPCTNITLTDVELLPAQGDAIADPFCWNVYGESQTLTIPPVSCLLQGLPRSIMDIDSDRCY</sequence>
<evidence type="ECO:0000256" key="1">
    <source>
        <dbReference type="ARBA" id="ARBA00005527"/>
    </source>
</evidence>
<dbReference type="InterPro" id="IPR000743">
    <property type="entry name" value="Glyco_hydro_28"/>
</dbReference>
<dbReference type="PROSITE" id="PS00107">
    <property type="entry name" value="PROTEIN_KINASE_ATP"/>
    <property type="match status" value="1"/>
</dbReference>
<dbReference type="GO" id="GO:0005975">
    <property type="term" value="P:carbohydrate metabolic process"/>
    <property type="evidence" value="ECO:0007669"/>
    <property type="project" value="InterPro"/>
</dbReference>